<evidence type="ECO:0000313" key="2">
    <source>
        <dbReference type="EMBL" id="KAK9124274.1"/>
    </source>
</evidence>
<feature type="compositionally biased region" description="Gly residues" evidence="1">
    <location>
        <begin position="11"/>
        <end position="28"/>
    </location>
</feature>
<dbReference type="AlphaFoldDB" id="A0AAP0IYU0"/>
<reference evidence="2 3" key="1">
    <citation type="submission" date="2024-01" db="EMBL/GenBank/DDBJ databases">
        <title>Genome assemblies of Stephania.</title>
        <authorList>
            <person name="Yang L."/>
        </authorList>
    </citation>
    <scope>NUCLEOTIDE SEQUENCE [LARGE SCALE GENOMIC DNA]</scope>
    <source>
        <strain evidence="2">QJT</strain>
        <tissue evidence="2">Leaf</tissue>
    </source>
</reference>
<comment type="caution">
    <text evidence="2">The sequence shown here is derived from an EMBL/GenBank/DDBJ whole genome shotgun (WGS) entry which is preliminary data.</text>
</comment>
<gene>
    <name evidence="2" type="ORF">Sjap_013876</name>
</gene>
<sequence length="76" mass="7568">MSLTTKFGLGAAPGEGGAGGESVDGAGAGEEPWPPAEGAGAGGERGGVVRSDATRRRGERSRIEQRPMSNAAMNVN</sequence>
<feature type="compositionally biased region" description="Polar residues" evidence="1">
    <location>
        <begin position="67"/>
        <end position="76"/>
    </location>
</feature>
<keyword evidence="3" id="KW-1185">Reference proteome</keyword>
<feature type="compositionally biased region" description="Basic and acidic residues" evidence="1">
    <location>
        <begin position="52"/>
        <end position="65"/>
    </location>
</feature>
<organism evidence="2 3">
    <name type="scientific">Stephania japonica</name>
    <dbReference type="NCBI Taxonomy" id="461633"/>
    <lineage>
        <taxon>Eukaryota</taxon>
        <taxon>Viridiplantae</taxon>
        <taxon>Streptophyta</taxon>
        <taxon>Embryophyta</taxon>
        <taxon>Tracheophyta</taxon>
        <taxon>Spermatophyta</taxon>
        <taxon>Magnoliopsida</taxon>
        <taxon>Ranunculales</taxon>
        <taxon>Menispermaceae</taxon>
        <taxon>Menispermoideae</taxon>
        <taxon>Cissampelideae</taxon>
        <taxon>Stephania</taxon>
    </lineage>
</organism>
<proteinExistence type="predicted"/>
<feature type="region of interest" description="Disordered" evidence="1">
    <location>
        <begin position="1"/>
        <end position="76"/>
    </location>
</feature>
<name>A0AAP0IYU0_9MAGN</name>
<evidence type="ECO:0000313" key="3">
    <source>
        <dbReference type="Proteomes" id="UP001417504"/>
    </source>
</evidence>
<dbReference type="EMBL" id="JBBNAE010000005">
    <property type="protein sequence ID" value="KAK9124274.1"/>
    <property type="molecule type" value="Genomic_DNA"/>
</dbReference>
<accession>A0AAP0IYU0</accession>
<dbReference type="Proteomes" id="UP001417504">
    <property type="component" value="Unassembled WGS sequence"/>
</dbReference>
<evidence type="ECO:0000256" key="1">
    <source>
        <dbReference type="SAM" id="MobiDB-lite"/>
    </source>
</evidence>
<protein>
    <submittedName>
        <fullName evidence="2">Uncharacterized protein</fullName>
    </submittedName>
</protein>